<dbReference type="Gene3D" id="1.10.443.10">
    <property type="entry name" value="Intergrase catalytic core"/>
    <property type="match status" value="1"/>
</dbReference>
<dbReference type="InterPro" id="IPR050090">
    <property type="entry name" value="Tyrosine_recombinase_XerCD"/>
</dbReference>
<dbReference type="Pfam" id="PF14659">
    <property type="entry name" value="Phage_int_SAM_3"/>
    <property type="match status" value="1"/>
</dbReference>
<gene>
    <name evidence="5" type="ORF">HG933_02300</name>
</gene>
<keyword evidence="3" id="KW-0233">DNA recombination</keyword>
<dbReference type="InterPro" id="IPR013762">
    <property type="entry name" value="Integrase-like_cat_sf"/>
</dbReference>
<keyword evidence="1" id="KW-0229">DNA integration</keyword>
<dbReference type="Gene3D" id="1.10.150.130">
    <property type="match status" value="1"/>
</dbReference>
<dbReference type="InterPro" id="IPR002104">
    <property type="entry name" value="Integrase_catalytic"/>
</dbReference>
<dbReference type="PROSITE" id="PS51898">
    <property type="entry name" value="TYR_RECOMBINASE"/>
    <property type="match status" value="1"/>
</dbReference>
<dbReference type="AlphaFoldDB" id="A0A848ES46"/>
<dbReference type="RefSeq" id="WP_169013147.1">
    <property type="nucleotide sequence ID" value="NZ_JABBJH010000002.1"/>
</dbReference>
<dbReference type="GO" id="GO:0003677">
    <property type="term" value="F:DNA binding"/>
    <property type="evidence" value="ECO:0007669"/>
    <property type="project" value="UniProtKB-KW"/>
</dbReference>
<name>A0A848ES46_MEGEL</name>
<dbReference type="GO" id="GO:0006310">
    <property type="term" value="P:DNA recombination"/>
    <property type="evidence" value="ECO:0007669"/>
    <property type="project" value="UniProtKB-KW"/>
</dbReference>
<reference evidence="5 6" key="1">
    <citation type="submission" date="2020-04" db="EMBL/GenBank/DDBJ databases">
        <authorList>
            <person name="Hitch T.C.A."/>
            <person name="Wylensek D."/>
            <person name="Clavel T."/>
        </authorList>
    </citation>
    <scope>NUCLEOTIDE SEQUENCE [LARGE SCALE GENOMIC DNA]</scope>
    <source>
        <strain evidence="5 6">WCA-386-APC-2A</strain>
    </source>
</reference>
<accession>A0A848ES46</accession>
<organism evidence="5 6">
    <name type="scientific">Megasphaera elsdenii</name>
    <dbReference type="NCBI Taxonomy" id="907"/>
    <lineage>
        <taxon>Bacteria</taxon>
        <taxon>Bacillati</taxon>
        <taxon>Bacillota</taxon>
        <taxon>Negativicutes</taxon>
        <taxon>Veillonellales</taxon>
        <taxon>Veillonellaceae</taxon>
        <taxon>Megasphaera</taxon>
    </lineage>
</organism>
<feature type="domain" description="Tyr recombinase" evidence="4">
    <location>
        <begin position="170"/>
        <end position="367"/>
    </location>
</feature>
<dbReference type="SUPFAM" id="SSF56349">
    <property type="entry name" value="DNA breaking-rejoining enzymes"/>
    <property type="match status" value="1"/>
</dbReference>
<keyword evidence="2" id="KW-0238">DNA-binding</keyword>
<evidence type="ECO:0000313" key="5">
    <source>
        <dbReference type="EMBL" id="NMK38235.1"/>
    </source>
</evidence>
<protein>
    <submittedName>
        <fullName evidence="5">Site-specific integrase</fullName>
    </submittedName>
</protein>
<sequence length="371" mass="43307">MAKYKYITYRPERKQYQVKVRMAGKSIVKTAPTLNEALLIRGKLLKARGNKADELFYLTKNGALKHEEQGNLKESMTVWYNRQKAPFVEKGTRTRYEGVMRNYIFPYLGDMEPKAVTRDMIQTFSFAVNEKVTVASTRSVISLLNQYFNWIGGENPCTGVAYRREVKTRRKRLAFTKEQERAFLALVRSEDYDLYFLLNMYFETGCRRGELIACLWNQIDWYNGTLHIEPTLVDDGKGGVIRKPYPKNRSSIRDIPLTKKTLFILRSVYDQRKKYTYHIDDRYIFLTKEGKPVRPETLTAAFKRYRERAGLPEGLSLHSTRHTFASRLMRAGVPIHIICKVGGWESSKILLDVYTHVTQNEVRNALYKAFK</sequence>
<dbReference type="Proteomes" id="UP000536773">
    <property type="component" value="Unassembled WGS sequence"/>
</dbReference>
<evidence type="ECO:0000256" key="3">
    <source>
        <dbReference type="ARBA" id="ARBA00023172"/>
    </source>
</evidence>
<dbReference type="EMBL" id="JABBJH010000002">
    <property type="protein sequence ID" value="NMK38235.1"/>
    <property type="molecule type" value="Genomic_DNA"/>
</dbReference>
<evidence type="ECO:0000313" key="6">
    <source>
        <dbReference type="Proteomes" id="UP000536773"/>
    </source>
</evidence>
<dbReference type="GO" id="GO:0015074">
    <property type="term" value="P:DNA integration"/>
    <property type="evidence" value="ECO:0007669"/>
    <property type="project" value="UniProtKB-KW"/>
</dbReference>
<dbReference type="CDD" id="cd01189">
    <property type="entry name" value="INT_ICEBs1_C_like"/>
    <property type="match status" value="1"/>
</dbReference>
<dbReference type="InterPro" id="IPR004107">
    <property type="entry name" value="Integrase_SAM-like_N"/>
</dbReference>
<proteinExistence type="predicted"/>
<dbReference type="InterPro" id="IPR011010">
    <property type="entry name" value="DNA_brk_join_enz"/>
</dbReference>
<dbReference type="PANTHER" id="PTHR30349">
    <property type="entry name" value="PHAGE INTEGRASE-RELATED"/>
    <property type="match status" value="1"/>
</dbReference>
<dbReference type="InterPro" id="IPR010998">
    <property type="entry name" value="Integrase_recombinase_N"/>
</dbReference>
<comment type="caution">
    <text evidence="5">The sequence shown here is derived from an EMBL/GenBank/DDBJ whole genome shotgun (WGS) entry which is preliminary data.</text>
</comment>
<evidence type="ECO:0000256" key="2">
    <source>
        <dbReference type="ARBA" id="ARBA00023125"/>
    </source>
</evidence>
<dbReference type="Pfam" id="PF00589">
    <property type="entry name" value="Phage_integrase"/>
    <property type="match status" value="1"/>
</dbReference>
<evidence type="ECO:0000259" key="4">
    <source>
        <dbReference type="PROSITE" id="PS51898"/>
    </source>
</evidence>
<evidence type="ECO:0000256" key="1">
    <source>
        <dbReference type="ARBA" id="ARBA00022908"/>
    </source>
</evidence>